<accession>A0A1J0E9A4</accession>
<dbReference type="GO" id="GO:0051537">
    <property type="term" value="F:2 iron, 2 sulfur cluster binding"/>
    <property type="evidence" value="ECO:0007669"/>
    <property type="project" value="UniProtKB-KW"/>
</dbReference>
<evidence type="ECO:0000256" key="2">
    <source>
        <dbReference type="ARBA" id="ARBA00022448"/>
    </source>
</evidence>
<sequence>MSKAPYHLIIGNNNFTIMPNETILECAYKNGVKIKYHCAAGHCGKCKVKLISGEVKLDHSGGISKEDIANGFILTCCSFAKGDIQI</sequence>
<evidence type="ECO:0000313" key="11">
    <source>
        <dbReference type="Proteomes" id="UP000824410"/>
    </source>
</evidence>
<keyword evidence="3" id="KW-0001">2Fe-2S</keyword>
<dbReference type="GO" id="GO:0046872">
    <property type="term" value="F:metal ion binding"/>
    <property type="evidence" value="ECO:0007669"/>
    <property type="project" value="UniProtKB-KW"/>
</dbReference>
<dbReference type="AlphaFoldDB" id="A0A1J0E9A4"/>
<dbReference type="KEGG" id="prg:RB151_027420"/>
<dbReference type="EMBL" id="SHDO01000001">
    <property type="protein sequence ID" value="MBX6978876.1"/>
    <property type="molecule type" value="Genomic_DNA"/>
</dbReference>
<dbReference type="OrthoDB" id="581532at2"/>
<evidence type="ECO:0000256" key="5">
    <source>
        <dbReference type="ARBA" id="ARBA00022982"/>
    </source>
</evidence>
<dbReference type="CDD" id="cd00207">
    <property type="entry name" value="fer2"/>
    <property type="match status" value="1"/>
</dbReference>
<dbReference type="InterPro" id="IPR001041">
    <property type="entry name" value="2Fe-2S_ferredoxin-type"/>
</dbReference>
<evidence type="ECO:0000313" key="10">
    <source>
        <dbReference type="EMBL" id="MBX6978876.1"/>
    </source>
</evidence>
<dbReference type="RefSeq" id="WP_042844563.1">
    <property type="nucleotide sequence ID" value="NZ_ABEXNG020000081.1"/>
</dbReference>
<comment type="cofactor">
    <cofactor evidence="8">
        <name>[2Fe-2S] cluster</name>
        <dbReference type="ChEBI" id="CHEBI:190135"/>
    </cofactor>
</comment>
<dbReference type="InterPro" id="IPR036010">
    <property type="entry name" value="2Fe-2S_ferredoxin-like_sf"/>
</dbReference>
<organism evidence="10 11">
    <name type="scientific">Providencia rettgeri</name>
    <dbReference type="NCBI Taxonomy" id="587"/>
    <lineage>
        <taxon>Bacteria</taxon>
        <taxon>Pseudomonadati</taxon>
        <taxon>Pseudomonadota</taxon>
        <taxon>Gammaproteobacteria</taxon>
        <taxon>Enterobacterales</taxon>
        <taxon>Morganellaceae</taxon>
        <taxon>Providencia</taxon>
    </lineage>
</organism>
<dbReference type="Proteomes" id="UP000824410">
    <property type="component" value="Unassembled WGS sequence"/>
</dbReference>
<evidence type="ECO:0000256" key="1">
    <source>
        <dbReference type="ARBA" id="ARBA00007874"/>
    </source>
</evidence>
<dbReference type="SUPFAM" id="SSF54292">
    <property type="entry name" value="2Fe-2S ferredoxin-like"/>
    <property type="match status" value="1"/>
</dbReference>
<keyword evidence="2" id="KW-0813">Transport</keyword>
<evidence type="ECO:0000256" key="7">
    <source>
        <dbReference type="ARBA" id="ARBA00023014"/>
    </source>
</evidence>
<dbReference type="InterPro" id="IPR012675">
    <property type="entry name" value="Beta-grasp_dom_sf"/>
</dbReference>
<dbReference type="Pfam" id="PF00111">
    <property type="entry name" value="Fer2"/>
    <property type="match status" value="1"/>
</dbReference>
<evidence type="ECO:0000259" key="9">
    <source>
        <dbReference type="PROSITE" id="PS51085"/>
    </source>
</evidence>
<gene>
    <name evidence="10" type="ORF">EX242_01110</name>
</gene>
<evidence type="ECO:0000256" key="8">
    <source>
        <dbReference type="ARBA" id="ARBA00034078"/>
    </source>
</evidence>
<dbReference type="PANTHER" id="PTHR43112">
    <property type="entry name" value="FERREDOXIN"/>
    <property type="match status" value="1"/>
</dbReference>
<reference evidence="10" key="1">
    <citation type="submission" date="2019-02" db="EMBL/GenBank/DDBJ databases">
        <title>Genomic characterization of isolates from hospital effluents in KZN, South Africa.</title>
        <authorList>
            <person name="Ntshobeni N."/>
            <person name="Allam M."/>
            <person name="Ismail A."/>
            <person name="Amoako D."/>
            <person name="Essack S."/>
            <person name="Chenia H."/>
        </authorList>
    </citation>
    <scope>NUCLEOTIDE SEQUENCE</scope>
    <source>
        <strain evidence="10">AFE97_S1</strain>
    </source>
</reference>
<dbReference type="PANTHER" id="PTHR43112:SF3">
    <property type="entry name" value="FERREDOXIN-2, CHLOROPLASTIC"/>
    <property type="match status" value="1"/>
</dbReference>
<keyword evidence="4" id="KW-0479">Metal-binding</keyword>
<keyword evidence="7" id="KW-0411">Iron-sulfur</keyword>
<evidence type="ECO:0000256" key="3">
    <source>
        <dbReference type="ARBA" id="ARBA00022714"/>
    </source>
</evidence>
<feature type="domain" description="2Fe-2S ferredoxin-type" evidence="9">
    <location>
        <begin position="4"/>
        <end position="86"/>
    </location>
</feature>
<dbReference type="Gene3D" id="3.10.20.30">
    <property type="match status" value="1"/>
</dbReference>
<comment type="similarity">
    <text evidence="1">Belongs to the 2Fe2S plant-type ferredoxin family.</text>
</comment>
<evidence type="ECO:0000256" key="4">
    <source>
        <dbReference type="ARBA" id="ARBA00022723"/>
    </source>
</evidence>
<name>A0A1J0E9A4_PRORE</name>
<comment type="caution">
    <text evidence="10">The sequence shown here is derived from an EMBL/GenBank/DDBJ whole genome shotgun (WGS) entry which is preliminary data.</text>
</comment>
<evidence type="ECO:0000256" key="6">
    <source>
        <dbReference type="ARBA" id="ARBA00023004"/>
    </source>
</evidence>
<proteinExistence type="inferred from homology"/>
<protein>
    <submittedName>
        <fullName evidence="10">2Fe-2S iron-sulfur cluster binding domain-containing protein</fullName>
    </submittedName>
</protein>
<keyword evidence="5" id="KW-0249">Electron transport</keyword>
<dbReference type="PROSITE" id="PS51085">
    <property type="entry name" value="2FE2S_FER_2"/>
    <property type="match status" value="1"/>
</dbReference>
<keyword evidence="6" id="KW-0408">Iron</keyword>